<dbReference type="AlphaFoldDB" id="A0A7Y0AC58"/>
<protein>
    <recommendedName>
        <fullName evidence="4">Lipopolysaccharide biosynthesis protein</fullName>
    </recommendedName>
</protein>
<evidence type="ECO:0000313" key="2">
    <source>
        <dbReference type="EMBL" id="NML64661.1"/>
    </source>
</evidence>
<feature type="transmembrane region" description="Helical" evidence="1">
    <location>
        <begin position="219"/>
        <end position="245"/>
    </location>
</feature>
<evidence type="ECO:0000256" key="1">
    <source>
        <dbReference type="SAM" id="Phobius"/>
    </source>
</evidence>
<dbReference type="EMBL" id="JABBGH010000001">
    <property type="protein sequence ID" value="NML64661.1"/>
    <property type="molecule type" value="Genomic_DNA"/>
</dbReference>
<keyword evidence="1" id="KW-1133">Transmembrane helix</keyword>
<dbReference type="RefSeq" id="WP_169529945.1">
    <property type="nucleotide sequence ID" value="NZ_JABBGH010000001.1"/>
</dbReference>
<evidence type="ECO:0008006" key="4">
    <source>
        <dbReference type="Google" id="ProtNLM"/>
    </source>
</evidence>
<proteinExistence type="predicted"/>
<feature type="transmembrane region" description="Helical" evidence="1">
    <location>
        <begin position="397"/>
        <end position="414"/>
    </location>
</feature>
<feature type="transmembrane region" description="Helical" evidence="1">
    <location>
        <begin position="265"/>
        <end position="283"/>
    </location>
</feature>
<feature type="transmembrane region" description="Helical" evidence="1">
    <location>
        <begin position="364"/>
        <end position="385"/>
    </location>
</feature>
<feature type="transmembrane region" description="Helical" evidence="1">
    <location>
        <begin position="295"/>
        <end position="317"/>
    </location>
</feature>
<feature type="transmembrane region" description="Helical" evidence="1">
    <location>
        <begin position="179"/>
        <end position="198"/>
    </location>
</feature>
<feature type="transmembrane region" description="Helical" evidence="1">
    <location>
        <begin position="121"/>
        <end position="143"/>
    </location>
</feature>
<gene>
    <name evidence="2" type="ORF">HHL22_05530</name>
</gene>
<feature type="transmembrane region" description="Helical" evidence="1">
    <location>
        <begin position="86"/>
        <end position="109"/>
    </location>
</feature>
<comment type="caution">
    <text evidence="2">The sequence shown here is derived from an EMBL/GenBank/DDBJ whole genome shotgun (WGS) entry which is preliminary data.</text>
</comment>
<keyword evidence="1" id="KW-0472">Membrane</keyword>
<feature type="transmembrane region" description="Helical" evidence="1">
    <location>
        <begin position="337"/>
        <end position="357"/>
    </location>
</feature>
<accession>A0A7Y0AC58</accession>
<organism evidence="2 3">
    <name type="scientific">Hymenobacter polaris</name>
    <dbReference type="NCBI Taxonomy" id="2682546"/>
    <lineage>
        <taxon>Bacteria</taxon>
        <taxon>Pseudomonadati</taxon>
        <taxon>Bacteroidota</taxon>
        <taxon>Cytophagia</taxon>
        <taxon>Cytophagales</taxon>
        <taxon>Hymenobacteraceae</taxon>
        <taxon>Hymenobacter</taxon>
    </lineage>
</organism>
<keyword evidence="3" id="KW-1185">Reference proteome</keyword>
<dbReference type="Proteomes" id="UP000559626">
    <property type="component" value="Unassembled WGS sequence"/>
</dbReference>
<keyword evidence="1" id="KW-0812">Transmembrane</keyword>
<reference evidence="2 3" key="1">
    <citation type="submission" date="2020-04" db="EMBL/GenBank/DDBJ databases">
        <title>Hymenobacter polaris sp. nov., isolated from Arctic soil.</title>
        <authorList>
            <person name="Dahal R.H."/>
        </authorList>
    </citation>
    <scope>NUCLEOTIDE SEQUENCE [LARGE SCALE GENOMIC DNA]</scope>
    <source>
        <strain evidence="2 3">RP-2-7</strain>
    </source>
</reference>
<evidence type="ECO:0000313" key="3">
    <source>
        <dbReference type="Proteomes" id="UP000559626"/>
    </source>
</evidence>
<feature type="transmembrane region" description="Helical" evidence="1">
    <location>
        <begin position="155"/>
        <end position="173"/>
    </location>
</feature>
<sequence length="434" mass="45074">MADSSVRSIWQGFVRGSLGTGLAVGARAAGVLMLNKLMAVLGGPGGLTALAQFQSLMSLFASLPVDGIQAGATARLAPLRPGSGRYRAWLGAGLLLTAGLVGAAGLVLLAVGGAEWPLGRVLLFTLGMLLLSWQGLLLAALLAAGHRAAYVRQSAALSLLGTGAAAGALALGWPLGQVLLAYVLGQALTLPLAGWAAARAGLLRGLHLRLPGSLVARMGLLRFVLMAVGVLLFGRAVDYAVRAWLLAHYGAHTDLWQAVAKLSDTYTPVVTAVLSTVLYPQLAALAGQPRQAQRYLGAVLALLALGLGLALGAVYGLRGWLLPLLFAPRLLAAQVLLGPQLLGDWAKFLGWVLLYPLLARARPLPYLAVQAASAVVYVGLLAGLLPRLGLRGMVLAHAGRYGLMLAACLLWELLSRRRPRPLRVAPLAGKPGLP</sequence>
<name>A0A7Y0AC58_9BACT</name>